<dbReference type="Gene3D" id="3.20.20.450">
    <property type="entry name" value="EAL domain"/>
    <property type="match status" value="1"/>
</dbReference>
<dbReference type="Gene3D" id="3.30.70.270">
    <property type="match status" value="1"/>
</dbReference>
<proteinExistence type="predicted"/>
<dbReference type="SUPFAM" id="SSF141868">
    <property type="entry name" value="EAL domain-like"/>
    <property type="match status" value="1"/>
</dbReference>
<dbReference type="SMART" id="SM00052">
    <property type="entry name" value="EAL"/>
    <property type="match status" value="1"/>
</dbReference>
<evidence type="ECO:0000313" key="6">
    <source>
        <dbReference type="Proteomes" id="UP000184520"/>
    </source>
</evidence>
<dbReference type="SUPFAM" id="SSF55073">
    <property type="entry name" value="Nucleotide cyclase"/>
    <property type="match status" value="1"/>
</dbReference>
<dbReference type="CDD" id="cd01948">
    <property type="entry name" value="EAL"/>
    <property type="match status" value="1"/>
</dbReference>
<dbReference type="AlphaFoldDB" id="A0A1M5H2S5"/>
<keyword evidence="2" id="KW-0812">Transmembrane</keyword>
<dbReference type="EMBL" id="FQWD01000002">
    <property type="protein sequence ID" value="SHG10260.1"/>
    <property type="molecule type" value="Genomic_DNA"/>
</dbReference>
<dbReference type="InterPro" id="IPR000160">
    <property type="entry name" value="GGDEF_dom"/>
</dbReference>
<feature type="coiled-coil region" evidence="1">
    <location>
        <begin position="194"/>
        <end position="239"/>
    </location>
</feature>
<evidence type="ECO:0000259" key="3">
    <source>
        <dbReference type="PROSITE" id="PS50883"/>
    </source>
</evidence>
<dbReference type="Pfam" id="PF00990">
    <property type="entry name" value="GGDEF"/>
    <property type="match status" value="1"/>
</dbReference>
<dbReference type="Proteomes" id="UP000184520">
    <property type="component" value="Unassembled WGS sequence"/>
</dbReference>
<feature type="domain" description="GGDEF" evidence="4">
    <location>
        <begin position="281"/>
        <end position="417"/>
    </location>
</feature>
<feature type="transmembrane region" description="Helical" evidence="2">
    <location>
        <begin position="166"/>
        <end position="185"/>
    </location>
</feature>
<keyword evidence="2" id="KW-1133">Transmembrane helix</keyword>
<accession>A0A1M5H2S5</accession>
<name>A0A1M5H2S5_9ALTE</name>
<dbReference type="InterPro" id="IPR029787">
    <property type="entry name" value="Nucleotide_cyclase"/>
</dbReference>
<dbReference type="CDD" id="cd01949">
    <property type="entry name" value="GGDEF"/>
    <property type="match status" value="1"/>
</dbReference>
<feature type="transmembrane region" description="Helical" evidence="2">
    <location>
        <begin position="122"/>
        <end position="146"/>
    </location>
</feature>
<dbReference type="STRING" id="634436.SAMN05216361_1283"/>
<dbReference type="PANTHER" id="PTHR44757:SF2">
    <property type="entry name" value="BIOFILM ARCHITECTURE MAINTENANCE PROTEIN MBAA"/>
    <property type="match status" value="1"/>
</dbReference>
<feature type="transmembrane region" description="Helical" evidence="2">
    <location>
        <begin position="55"/>
        <end position="75"/>
    </location>
</feature>
<dbReference type="PANTHER" id="PTHR44757">
    <property type="entry name" value="DIGUANYLATE CYCLASE DGCP"/>
    <property type="match status" value="1"/>
</dbReference>
<keyword evidence="1" id="KW-0175">Coiled coil</keyword>
<evidence type="ECO:0000256" key="2">
    <source>
        <dbReference type="SAM" id="Phobius"/>
    </source>
</evidence>
<dbReference type="PROSITE" id="PS50883">
    <property type="entry name" value="EAL"/>
    <property type="match status" value="1"/>
</dbReference>
<organism evidence="5 6">
    <name type="scientific">Marisediminitalea aggregata</name>
    <dbReference type="NCBI Taxonomy" id="634436"/>
    <lineage>
        <taxon>Bacteria</taxon>
        <taxon>Pseudomonadati</taxon>
        <taxon>Pseudomonadota</taxon>
        <taxon>Gammaproteobacteria</taxon>
        <taxon>Alteromonadales</taxon>
        <taxon>Alteromonadaceae</taxon>
        <taxon>Marisediminitalea</taxon>
    </lineage>
</organism>
<sequence length="670" mass="74454">MQQAPKLSRLSTVNQDVVELLYSNVFNGLAITLLSISAITFGFDSGSAQYTKQVIWAVMLVLLLIRALDGAYWFVKLKHAPYSPRAPFYRFCAGSLVTAVLWAAFGIAIFPTLSTLEVASTMIIMSAMAGGAATVLAPSLPLVITYTTIMVVPMSMRAIYDFRDEYNMLGFLGMLFWLSMCGAASRANIFILRAIEIKHKNDELVELMRKEQNEVTRVNKQLLESNQKLDTANNTLEKEVLRRTKTIHQLSNLDPLTGLMNRTAFMQHFEGVIEQSLQSSSQLAILFIDLDGFKQINDSFGHEIGDAALEQAAKQLSQFCDSQCVGRWGGDEFIMVLPYADEETAIAVGQAVRRSLTNIQHVNGNDVSLGATIGIAIYPDHSKDAATLVQLADLTMYQHKRVTPGVVGVFSSLLYDKLNEEQRLRDGLRQAIQRQQFHVVYQPIVNANDSSLWAVEALARWQFNDQWISPALFIPLAEKTGIIHDIGNWVLHRACIDTAQWPDDTLAVSVNVSVLQMLSDSFIRQVDQAINSSGLAPHRLHLEVTESIFADDMAILTDRIAALKARHINIAIDDFGTGFSSLSLLQALDFDLLKIDRAFIQQITDGNDTIVRATLLMAKEFGCRTVAEGIETTQQAEVLTAMGVDCLQGYLFAKPLEKKALLKWYTDRTG</sequence>
<evidence type="ECO:0000313" key="5">
    <source>
        <dbReference type="EMBL" id="SHG10260.1"/>
    </source>
</evidence>
<dbReference type="InterPro" id="IPR052155">
    <property type="entry name" value="Biofilm_reg_signaling"/>
</dbReference>
<feature type="transmembrane region" description="Helical" evidence="2">
    <location>
        <begin position="21"/>
        <end position="43"/>
    </location>
</feature>
<dbReference type="InterPro" id="IPR001633">
    <property type="entry name" value="EAL_dom"/>
</dbReference>
<keyword evidence="2" id="KW-0472">Membrane</keyword>
<feature type="transmembrane region" description="Helical" evidence="2">
    <location>
        <begin position="87"/>
        <end position="110"/>
    </location>
</feature>
<protein>
    <submittedName>
        <fullName evidence="5">Diguanylate cyclase (GGDEF) domain-containing protein</fullName>
    </submittedName>
</protein>
<evidence type="ECO:0000259" key="4">
    <source>
        <dbReference type="PROSITE" id="PS50887"/>
    </source>
</evidence>
<dbReference type="NCBIfam" id="TIGR00254">
    <property type="entry name" value="GGDEF"/>
    <property type="match status" value="1"/>
</dbReference>
<keyword evidence="6" id="KW-1185">Reference proteome</keyword>
<evidence type="ECO:0000256" key="1">
    <source>
        <dbReference type="SAM" id="Coils"/>
    </source>
</evidence>
<dbReference type="Pfam" id="PF00563">
    <property type="entry name" value="EAL"/>
    <property type="match status" value="1"/>
</dbReference>
<gene>
    <name evidence="5" type="ORF">SAMN05216361_1283</name>
</gene>
<dbReference type="SMART" id="SM00267">
    <property type="entry name" value="GGDEF"/>
    <property type="match status" value="1"/>
</dbReference>
<reference evidence="6" key="1">
    <citation type="submission" date="2016-11" db="EMBL/GenBank/DDBJ databases">
        <authorList>
            <person name="Varghese N."/>
            <person name="Submissions S."/>
        </authorList>
    </citation>
    <scope>NUCLEOTIDE SEQUENCE [LARGE SCALE GENOMIC DNA]</scope>
    <source>
        <strain evidence="6">CGMCC 1.8995</strain>
    </source>
</reference>
<dbReference type="InterPro" id="IPR035919">
    <property type="entry name" value="EAL_sf"/>
</dbReference>
<dbReference type="RefSeq" id="WP_073319603.1">
    <property type="nucleotide sequence ID" value="NZ_FQWD01000002.1"/>
</dbReference>
<dbReference type="PROSITE" id="PS50887">
    <property type="entry name" value="GGDEF"/>
    <property type="match status" value="1"/>
</dbReference>
<feature type="domain" description="EAL" evidence="3">
    <location>
        <begin position="421"/>
        <end position="669"/>
    </location>
</feature>
<dbReference type="OrthoDB" id="9814202at2"/>
<dbReference type="InterPro" id="IPR043128">
    <property type="entry name" value="Rev_trsase/Diguanyl_cyclase"/>
</dbReference>